<evidence type="ECO:0000313" key="7">
    <source>
        <dbReference type="Proteomes" id="UP000422736"/>
    </source>
</evidence>
<evidence type="ECO:0000256" key="3">
    <source>
        <dbReference type="SAM" id="MobiDB-lite"/>
    </source>
</evidence>
<feature type="domain" description="Atg6 BARA" evidence="4">
    <location>
        <begin position="276"/>
        <end position="458"/>
    </location>
</feature>
<name>A0ABX6EWI7_KLUMA</name>
<accession>A0ABX6EWI7</accession>
<comment type="similarity">
    <text evidence="1">Belongs to the beclin family.</text>
</comment>
<feature type="region of interest" description="Disordered" evidence="3">
    <location>
        <begin position="35"/>
        <end position="55"/>
    </location>
</feature>
<dbReference type="Pfam" id="PF04111">
    <property type="entry name" value="APG6"/>
    <property type="match status" value="1"/>
</dbReference>
<proteinExistence type="inferred from homology"/>
<keyword evidence="2" id="KW-0175">Coiled coil</keyword>
<protein>
    <submittedName>
        <fullName evidence="6">Vacuolar protein sorting-associated protein 30</fullName>
    </submittedName>
</protein>
<dbReference type="Gene3D" id="6.10.250.3110">
    <property type="match status" value="1"/>
</dbReference>
<dbReference type="Gene3D" id="1.10.418.40">
    <property type="entry name" value="Autophagy protein 6/Beclin 1"/>
    <property type="match status" value="1"/>
</dbReference>
<evidence type="ECO:0000313" key="6">
    <source>
        <dbReference type="EMBL" id="QGN16427.1"/>
    </source>
</evidence>
<evidence type="ECO:0000259" key="4">
    <source>
        <dbReference type="Pfam" id="PF04111"/>
    </source>
</evidence>
<sequence>MGDLTLRCMNCRSLLDIDSSLVDLSMAQRDLLLNSETNTDNSDNNKHNGENDRNIIPQEKLKIINQVKSPSQLRIGQAKNVTAESYVFLTDTEFSLTKFKNNGDEFVDDEDYDERNKTLSSRISALSNIFNILSCKSNIDYPVCQGCCDTLLEKLKEEYNQELKKRDTYHEFMKRIQEQNNSVEIYSDGNKGPKELKNLKREKEELLRQLQELEGENDLLQNDIQTLQSQLKEKQEQQLEQLREKNVQQMEHLSFIKDIQSLKNQRVVTLNHIDSLRKLNIYNETFRISHKGPFGTINELRLGSVPKIQVPWTEINAALGQVVLLLSLIVEKTSLPLPDYNLKPMGSTSVIEKRDLQTDQWFVLKAYGGSEFSLSSLFHKENPIDKALLAILEIIKKLSENVSSNTSEPASIELPYDISDDKINGLSILLKSSSPSLEWTTACKFLLTNIKWLLAFSTSRINKAKP</sequence>
<dbReference type="InterPro" id="IPR040455">
    <property type="entry name" value="Atg6_BARA"/>
</dbReference>
<dbReference type="EMBL" id="CP015058">
    <property type="protein sequence ID" value="QGN16427.1"/>
    <property type="molecule type" value="Genomic_DNA"/>
</dbReference>
<organism evidence="6 7">
    <name type="scientific">Kluyveromyces marxianus</name>
    <name type="common">Yeast</name>
    <name type="synonym">Candida kefyr</name>
    <dbReference type="NCBI Taxonomy" id="4911"/>
    <lineage>
        <taxon>Eukaryota</taxon>
        <taxon>Fungi</taxon>
        <taxon>Dikarya</taxon>
        <taxon>Ascomycota</taxon>
        <taxon>Saccharomycotina</taxon>
        <taxon>Saccharomycetes</taxon>
        <taxon>Saccharomycetales</taxon>
        <taxon>Saccharomycetaceae</taxon>
        <taxon>Kluyveromyces</taxon>
    </lineage>
</organism>
<feature type="coiled-coil region" evidence="2">
    <location>
        <begin position="196"/>
        <end position="252"/>
    </location>
</feature>
<reference evidence="6 7" key="1">
    <citation type="submission" date="2016-03" db="EMBL/GenBank/DDBJ databases">
        <title>How can Kluyveromyces marxianus grow so fast - potential evolutionary course in Saccharomyces Complex revealed by comparative genomics.</title>
        <authorList>
            <person name="Mo W."/>
            <person name="Lu W."/>
            <person name="Yang X."/>
            <person name="Qi J."/>
            <person name="Lv H."/>
        </authorList>
    </citation>
    <scope>NUCLEOTIDE SEQUENCE [LARGE SCALE GENOMIC DNA]</scope>
    <source>
        <strain evidence="6 7">FIM1</strain>
    </source>
</reference>
<keyword evidence="7" id="KW-1185">Reference proteome</keyword>
<gene>
    <name evidence="6" type="primary">VPS30</name>
    <name evidence="6" type="ORF">FIM1_3140</name>
</gene>
<feature type="compositionally biased region" description="Basic and acidic residues" evidence="3">
    <location>
        <begin position="43"/>
        <end position="53"/>
    </location>
</feature>
<dbReference type="InterPro" id="IPR007243">
    <property type="entry name" value="Atg6/Beclin"/>
</dbReference>
<dbReference type="Pfam" id="PF17675">
    <property type="entry name" value="APG6_N"/>
    <property type="match status" value="1"/>
</dbReference>
<dbReference type="PANTHER" id="PTHR12768">
    <property type="entry name" value="BECLIN 1"/>
    <property type="match status" value="1"/>
</dbReference>
<dbReference type="InterPro" id="IPR041691">
    <property type="entry name" value="Atg6/beclin_CC"/>
</dbReference>
<evidence type="ECO:0000256" key="2">
    <source>
        <dbReference type="SAM" id="Coils"/>
    </source>
</evidence>
<dbReference type="Proteomes" id="UP000422736">
    <property type="component" value="Chromosome 5"/>
</dbReference>
<dbReference type="PANTHER" id="PTHR12768:SF4">
    <property type="entry name" value="BECLIN-1"/>
    <property type="match status" value="1"/>
</dbReference>
<feature type="domain" description="Atg6/beclin coiled-coil" evidence="5">
    <location>
        <begin position="142"/>
        <end position="272"/>
    </location>
</feature>
<reference evidence="6 7" key="2">
    <citation type="submission" date="2019-11" db="EMBL/GenBank/DDBJ databases">
        <authorList>
            <person name="Lu H."/>
        </authorList>
    </citation>
    <scope>NUCLEOTIDE SEQUENCE [LARGE SCALE GENOMIC DNA]</scope>
    <source>
        <strain evidence="6 7">FIM1</strain>
    </source>
</reference>
<evidence type="ECO:0000256" key="1">
    <source>
        <dbReference type="ARBA" id="ARBA00005965"/>
    </source>
</evidence>
<dbReference type="InterPro" id="IPR038274">
    <property type="entry name" value="Atg6/Beclin_C_sf"/>
</dbReference>
<evidence type="ECO:0000259" key="5">
    <source>
        <dbReference type="Pfam" id="PF17675"/>
    </source>
</evidence>